<name>A0A2Z2NJB0_9GAMM</name>
<dbReference type="RefSeq" id="WP_088916908.1">
    <property type="nucleotide sequence ID" value="NZ_CP018632.1"/>
</dbReference>
<keyword evidence="3" id="KW-1185">Reference proteome</keyword>
<keyword evidence="1" id="KW-0802">TPR repeat</keyword>
<gene>
    <name evidence="2" type="ORF">IMCC3135_06825</name>
</gene>
<evidence type="ECO:0000313" key="3">
    <source>
        <dbReference type="Proteomes" id="UP000250079"/>
    </source>
</evidence>
<dbReference type="KEGG" id="gai:IMCC3135_06825"/>
<sequence length="107" mass="11926">MSQTEMFEAMLARGQDNEMLRYTLGNAYFAESEFGKSIEHLQQAVLLKPDYSAAWRVLGRALAGDGQLQEAKSAFDQGEKVAEANGDIQAAKEINVFRKRVLKALDE</sequence>
<protein>
    <submittedName>
        <fullName evidence="2">Uncharacterized protein</fullName>
    </submittedName>
</protein>
<dbReference type="InterPro" id="IPR019734">
    <property type="entry name" value="TPR_rpt"/>
</dbReference>
<evidence type="ECO:0000256" key="1">
    <source>
        <dbReference type="PROSITE-ProRule" id="PRU00339"/>
    </source>
</evidence>
<dbReference type="Proteomes" id="UP000250079">
    <property type="component" value="Chromosome"/>
</dbReference>
<dbReference type="SUPFAM" id="SSF48452">
    <property type="entry name" value="TPR-like"/>
    <property type="match status" value="1"/>
</dbReference>
<accession>A0A2Z2NJB0</accession>
<dbReference type="AlphaFoldDB" id="A0A2Z2NJB0"/>
<dbReference type="PROSITE" id="PS50005">
    <property type="entry name" value="TPR"/>
    <property type="match status" value="1"/>
</dbReference>
<dbReference type="EMBL" id="CP018632">
    <property type="protein sequence ID" value="ASJ71472.1"/>
    <property type="molecule type" value="Genomic_DNA"/>
</dbReference>
<evidence type="ECO:0000313" key="2">
    <source>
        <dbReference type="EMBL" id="ASJ71472.1"/>
    </source>
</evidence>
<dbReference type="Pfam" id="PF14559">
    <property type="entry name" value="TPR_19"/>
    <property type="match status" value="1"/>
</dbReference>
<proteinExistence type="predicted"/>
<dbReference type="OrthoDB" id="8421013at2"/>
<feature type="repeat" description="TPR" evidence="1">
    <location>
        <begin position="18"/>
        <end position="51"/>
    </location>
</feature>
<organism evidence="2 3">
    <name type="scientific">Granulosicoccus antarcticus IMCC3135</name>
    <dbReference type="NCBI Taxonomy" id="1192854"/>
    <lineage>
        <taxon>Bacteria</taxon>
        <taxon>Pseudomonadati</taxon>
        <taxon>Pseudomonadota</taxon>
        <taxon>Gammaproteobacteria</taxon>
        <taxon>Chromatiales</taxon>
        <taxon>Granulosicoccaceae</taxon>
        <taxon>Granulosicoccus</taxon>
    </lineage>
</organism>
<reference evidence="2 3" key="1">
    <citation type="submission" date="2016-12" db="EMBL/GenBank/DDBJ databases">
        <authorList>
            <person name="Song W.-J."/>
            <person name="Kurnit D.M."/>
        </authorList>
    </citation>
    <scope>NUCLEOTIDE SEQUENCE [LARGE SCALE GENOMIC DNA]</scope>
    <source>
        <strain evidence="2 3">IMCC3135</strain>
    </source>
</reference>
<dbReference type="InterPro" id="IPR011990">
    <property type="entry name" value="TPR-like_helical_dom_sf"/>
</dbReference>
<dbReference type="Gene3D" id="1.25.40.10">
    <property type="entry name" value="Tetratricopeptide repeat domain"/>
    <property type="match status" value="1"/>
</dbReference>
<dbReference type="SMART" id="SM00028">
    <property type="entry name" value="TPR"/>
    <property type="match status" value="2"/>
</dbReference>